<dbReference type="GO" id="GO:0051539">
    <property type="term" value="F:4 iron, 4 sulfur cluster binding"/>
    <property type="evidence" value="ECO:0007669"/>
    <property type="project" value="UniProtKB-KW"/>
</dbReference>
<dbReference type="InterPro" id="IPR024185">
    <property type="entry name" value="FTHF_cligase-like_sf"/>
</dbReference>
<keyword evidence="4" id="KW-0677">Repeat</keyword>
<keyword evidence="2" id="KW-0004">4Fe-4S</keyword>
<keyword evidence="7" id="KW-0411">Iron-sulfur</keyword>
<proteinExistence type="predicted"/>
<feature type="domain" description="4Fe-4S ferredoxin-type" evidence="8">
    <location>
        <begin position="299"/>
        <end position="321"/>
    </location>
</feature>
<dbReference type="STRING" id="518766.Rmar_0696"/>
<evidence type="ECO:0000313" key="10">
    <source>
        <dbReference type="Proteomes" id="UP000002221"/>
    </source>
</evidence>
<dbReference type="RefSeq" id="WP_012843206.1">
    <property type="nucleotide sequence ID" value="NC_013501.1"/>
</dbReference>
<dbReference type="SUPFAM" id="SSF54862">
    <property type="entry name" value="4Fe-4S ferredoxins"/>
    <property type="match status" value="1"/>
</dbReference>
<dbReference type="InterPro" id="IPR009051">
    <property type="entry name" value="Helical_ferredxn"/>
</dbReference>
<evidence type="ECO:0000256" key="1">
    <source>
        <dbReference type="ARBA" id="ARBA00022448"/>
    </source>
</evidence>
<name>D0MFR7_RHOM4</name>
<dbReference type="InterPro" id="IPR003741">
    <property type="entry name" value="LUD_dom"/>
</dbReference>
<dbReference type="PROSITE" id="PS51379">
    <property type="entry name" value="4FE4S_FER_2"/>
    <property type="match status" value="1"/>
</dbReference>
<dbReference type="Pfam" id="PF13183">
    <property type="entry name" value="Fer4_8"/>
    <property type="match status" value="1"/>
</dbReference>
<evidence type="ECO:0000256" key="6">
    <source>
        <dbReference type="ARBA" id="ARBA00023004"/>
    </source>
</evidence>
<dbReference type="SUPFAM" id="SSF100950">
    <property type="entry name" value="NagB/RpiA/CoA transferase-like"/>
    <property type="match status" value="1"/>
</dbReference>
<dbReference type="InterPro" id="IPR017900">
    <property type="entry name" value="4Fe4S_Fe_S_CS"/>
</dbReference>
<evidence type="ECO:0000256" key="7">
    <source>
        <dbReference type="ARBA" id="ARBA00023014"/>
    </source>
</evidence>
<organism evidence="9 10">
    <name type="scientific">Rhodothermus marinus (strain ATCC 43812 / DSM 4252 / R-10)</name>
    <name type="common">Rhodothermus obamensis</name>
    <dbReference type="NCBI Taxonomy" id="518766"/>
    <lineage>
        <taxon>Bacteria</taxon>
        <taxon>Pseudomonadati</taxon>
        <taxon>Rhodothermota</taxon>
        <taxon>Rhodothermia</taxon>
        <taxon>Rhodothermales</taxon>
        <taxon>Rhodothermaceae</taxon>
        <taxon>Rhodothermus</taxon>
    </lineage>
</organism>
<dbReference type="InterPro" id="IPR037171">
    <property type="entry name" value="NagB/RpiA_transferase-like"/>
</dbReference>
<keyword evidence="1" id="KW-0813">Transport</keyword>
<keyword evidence="3" id="KW-0479">Metal-binding</keyword>
<dbReference type="GO" id="GO:0006089">
    <property type="term" value="P:lactate metabolic process"/>
    <property type="evidence" value="ECO:0007669"/>
    <property type="project" value="InterPro"/>
</dbReference>
<dbReference type="GO" id="GO:0046872">
    <property type="term" value="F:metal ion binding"/>
    <property type="evidence" value="ECO:0007669"/>
    <property type="project" value="UniProtKB-KW"/>
</dbReference>
<evidence type="ECO:0000256" key="3">
    <source>
        <dbReference type="ARBA" id="ARBA00022723"/>
    </source>
</evidence>
<dbReference type="KEGG" id="rmr:Rmar_0696"/>
<dbReference type="InterPro" id="IPR004452">
    <property type="entry name" value="LutB/LldF"/>
</dbReference>
<dbReference type="Proteomes" id="UP000002221">
    <property type="component" value="Chromosome"/>
</dbReference>
<dbReference type="Gene3D" id="3.40.50.10420">
    <property type="entry name" value="NagB/RpiA/CoA transferase-like"/>
    <property type="match status" value="1"/>
</dbReference>
<accession>D0MFR7</accession>
<sequence length="466" mass="52606">MEGFIELPVVDHARLAARFAADAERVQWHDALLWQVRLKRDRAAAEVPEWEELRRLASEIKAHVLTHLDRYLEQFEAQARACGIQVHWARDAAAHNRIVHELLAARHVRRVVKSKSMLTEECGLNPYLEARGIEVVDTDLGERIMQLLRQPPSHIVTPAIHLRREEVARLFHEKLGVPENLTPGELVAVARRVLRQKFLEAEAAITGVNFAVAETGTLVVCTNEGNADLGMHLAPVHIAAMGIEKLIPRLVDLGVFLRLLARSATGQPLTVYTTHIGRPRPGQEVHVVLVDNGRSRRLGLPRFWPALKCIRCGACMNTCPVYRRSGGYSYGATVPGPIGAILMPGYDTARYRTLPYASSLCGSCREVCPVQIDIDEQLYAWRQEVGPRYASRLKRLVMQLAARVLASPKRYRWGGRLLRWSLRRLSRRVLYGPWNGWGRARELPPAPAESFLEWYRKTRASATGQQ</sequence>
<evidence type="ECO:0000256" key="4">
    <source>
        <dbReference type="ARBA" id="ARBA00022737"/>
    </source>
</evidence>
<keyword evidence="6" id="KW-0408">Iron</keyword>
<gene>
    <name evidence="9" type="ordered locus">Rmar_0696</name>
</gene>
<dbReference type="PANTHER" id="PTHR47153">
    <property type="entry name" value="LACTATE UTILIZATION PROTEIN B"/>
    <property type="match status" value="1"/>
</dbReference>
<dbReference type="PANTHER" id="PTHR47153:SF2">
    <property type="entry name" value="LACTATE UTILIZATION PROTEIN B"/>
    <property type="match status" value="1"/>
</dbReference>
<keyword evidence="5" id="KW-0249">Electron transport</keyword>
<dbReference type="HOGENOM" id="CLU_027059_2_0_10"/>
<dbReference type="Gene3D" id="1.10.1060.10">
    <property type="entry name" value="Alpha-helical ferredoxin"/>
    <property type="match status" value="1"/>
</dbReference>
<evidence type="ECO:0000259" key="8">
    <source>
        <dbReference type="PROSITE" id="PS51379"/>
    </source>
</evidence>
<dbReference type="InterPro" id="IPR017896">
    <property type="entry name" value="4Fe4S_Fe-S-bd"/>
</dbReference>
<dbReference type="AlphaFoldDB" id="D0MFR7"/>
<reference evidence="9 10" key="1">
    <citation type="journal article" date="2009" name="Stand. Genomic Sci.">
        <title>Complete genome sequence of Rhodothermus marinus type strain (R-10).</title>
        <authorList>
            <person name="Nolan M."/>
            <person name="Tindall B.J."/>
            <person name="Pomrenke H."/>
            <person name="Lapidus A."/>
            <person name="Copeland A."/>
            <person name="Glavina Del Rio T."/>
            <person name="Lucas S."/>
            <person name="Chen F."/>
            <person name="Tice H."/>
            <person name="Cheng J.F."/>
            <person name="Saunders E."/>
            <person name="Han C."/>
            <person name="Bruce D."/>
            <person name="Goodwin L."/>
            <person name="Chain P."/>
            <person name="Pitluck S."/>
            <person name="Ovchinikova G."/>
            <person name="Pati A."/>
            <person name="Ivanova N."/>
            <person name="Mavromatis K."/>
            <person name="Chen A."/>
            <person name="Palaniappan K."/>
            <person name="Land M."/>
            <person name="Hauser L."/>
            <person name="Chang Y.J."/>
            <person name="Jeffries C.D."/>
            <person name="Brettin T."/>
            <person name="Goker M."/>
            <person name="Bristow J."/>
            <person name="Eisen J.A."/>
            <person name="Markowitz V."/>
            <person name="Hugenholtz P."/>
            <person name="Kyrpides N.C."/>
            <person name="Klenk H.P."/>
            <person name="Detter J.C."/>
        </authorList>
    </citation>
    <scope>NUCLEOTIDE SEQUENCE [LARGE SCALE GENOMIC DNA]</scope>
    <source>
        <strain evidence="10">ATCC 43812 / DSM 4252 / R-10</strain>
    </source>
</reference>
<keyword evidence="10" id="KW-1185">Reference proteome</keyword>
<dbReference type="Pfam" id="PF02589">
    <property type="entry name" value="LUD_dom"/>
    <property type="match status" value="1"/>
</dbReference>
<evidence type="ECO:0000256" key="5">
    <source>
        <dbReference type="ARBA" id="ARBA00022982"/>
    </source>
</evidence>
<dbReference type="eggNOG" id="COG1139">
    <property type="taxonomic scope" value="Bacteria"/>
</dbReference>
<evidence type="ECO:0000313" key="9">
    <source>
        <dbReference type="EMBL" id="ACY47594.1"/>
    </source>
</evidence>
<protein>
    <recommendedName>
        <fullName evidence="8">4Fe-4S ferredoxin-type domain-containing protein</fullName>
    </recommendedName>
</protein>
<dbReference type="EMBL" id="CP001807">
    <property type="protein sequence ID" value="ACY47594.1"/>
    <property type="molecule type" value="Genomic_DNA"/>
</dbReference>
<dbReference type="PROSITE" id="PS00198">
    <property type="entry name" value="4FE4S_FER_1"/>
    <property type="match status" value="1"/>
</dbReference>
<evidence type="ECO:0000256" key="2">
    <source>
        <dbReference type="ARBA" id="ARBA00022485"/>
    </source>
</evidence>